<keyword evidence="1" id="KW-1133">Transmembrane helix</keyword>
<dbReference type="KEGG" id="fiy:BN1229_v1_2552"/>
<dbReference type="EMBL" id="LN829119">
    <property type="protein sequence ID" value="CPR20309.1"/>
    <property type="molecule type" value="Genomic_DNA"/>
</dbReference>
<protein>
    <submittedName>
        <fullName evidence="2">Uncharacterized protein</fullName>
    </submittedName>
</protein>
<name>A0A0D6JGJ0_9HYPH</name>
<feature type="transmembrane region" description="Helical" evidence="1">
    <location>
        <begin position="65"/>
        <end position="87"/>
    </location>
</feature>
<keyword evidence="1" id="KW-0812">Transmembrane</keyword>
<dbReference type="Proteomes" id="UP000033187">
    <property type="component" value="Chromosome 1"/>
</dbReference>
<keyword evidence="1" id="KW-0472">Membrane</keyword>
<sequence>MGAEPGPAVPQFSDLIAISANASEIGKVPDQAQAAAKAAEVVKVALPVTQSKASSLLLFVDQRTAMWMLAAIFSGIFAFNLTFLRYLRRQHAPVRIHRRRLR</sequence>
<evidence type="ECO:0000313" key="3">
    <source>
        <dbReference type="Proteomes" id="UP000033187"/>
    </source>
</evidence>
<accession>A0A0D6JGJ0</accession>
<gene>
    <name evidence="2" type="ORF">YBN1229_v1_2552</name>
</gene>
<evidence type="ECO:0000256" key="1">
    <source>
        <dbReference type="SAM" id="Phobius"/>
    </source>
</evidence>
<keyword evidence="3" id="KW-1185">Reference proteome</keyword>
<reference evidence="3" key="1">
    <citation type="submission" date="2015-02" db="EMBL/GenBank/DDBJ databases">
        <authorList>
            <person name="Chooi Y.-H."/>
        </authorList>
    </citation>
    <scope>NUCLEOTIDE SEQUENCE [LARGE SCALE GENOMIC DNA]</scope>
    <source>
        <strain evidence="3">strain Y</strain>
    </source>
</reference>
<evidence type="ECO:0000313" key="2">
    <source>
        <dbReference type="EMBL" id="CPR20309.1"/>
    </source>
</evidence>
<proteinExistence type="predicted"/>
<dbReference type="AlphaFoldDB" id="A0A0D6JGJ0"/>
<organism evidence="2 3">
    <name type="scientific">Candidatus Filomicrobium marinum</name>
    <dbReference type="NCBI Taxonomy" id="1608628"/>
    <lineage>
        <taxon>Bacteria</taxon>
        <taxon>Pseudomonadati</taxon>
        <taxon>Pseudomonadota</taxon>
        <taxon>Alphaproteobacteria</taxon>
        <taxon>Hyphomicrobiales</taxon>
        <taxon>Hyphomicrobiaceae</taxon>
        <taxon>Filomicrobium</taxon>
    </lineage>
</organism>
<dbReference type="KEGG" id="fil:BN1229_v1_3371"/>